<dbReference type="EMBL" id="BLPG01000001">
    <property type="protein sequence ID" value="GFJ93751.1"/>
    <property type="molecule type" value="Genomic_DNA"/>
</dbReference>
<comment type="caution">
    <text evidence="3">The sequence shown here is derived from an EMBL/GenBank/DDBJ whole genome shotgun (WGS) entry which is preliminary data.</text>
</comment>
<dbReference type="AlphaFoldDB" id="A0A6V8LG00"/>
<reference evidence="3 4" key="1">
    <citation type="submission" date="2020-03" db="EMBL/GenBank/DDBJ databases">
        <title>Whole genome shotgun sequence of Phytohabitans rumicis NBRC 108638.</title>
        <authorList>
            <person name="Komaki H."/>
            <person name="Tamura T."/>
        </authorList>
    </citation>
    <scope>NUCLEOTIDE SEQUENCE [LARGE SCALE GENOMIC DNA]</scope>
    <source>
        <strain evidence="3 4">NBRC 108638</strain>
    </source>
</reference>
<keyword evidence="4" id="KW-1185">Reference proteome</keyword>
<evidence type="ECO:0000259" key="2">
    <source>
        <dbReference type="Pfam" id="PF04738"/>
    </source>
</evidence>
<dbReference type="InterPro" id="IPR006827">
    <property type="entry name" value="Lant_deHydtase_N"/>
</dbReference>
<sequence>MAAPDNEIRLGGRWRLWDQFALRGPGFPVDGVLRLAAEDLALAADRFNADPPPSAAEWRTFEESYQEAAVKAALTLQEVAALPEYQTAVAWQNAALLGRAVRPFLNWRPTENRTSQVRQRADLVAHYWQRFCVKNDTIGFFGPVGWGRYDLVIASAAVAPGTGLIDESTVYFASWALDALARRLGDDPALRPWVAPRRVPFVRVDGASAALPGRPAIALDPGLARVLALCDGTRPAVEISRQVGGDASDAIDELVRRRLVVWRLDLPADAYPERHLRAWLERVEDVAARQRGLDQLDCLERGRARVRAATGPDELSAAMAALEGDFAALADATARDKSDTTTPGRGLAYSDSRRSASVRLGSNVIAALAPLDLLLTSATWLTSALADRIRERFQAVYDKTGPTDLASFWFACMPILHSDAVADATELQREFWARWERVLSLPKDAGQVHRSLSDLAGPIREAFPAPGGGWPTARYLSPDVMIAATSTEAIGRGDFELVLGELHVAINTLGAALYVNQHPSPAELFELTDRDHPRPRLIPSTAKENRARLSTRIRYSLVRPEDYQVALTDVTTDPGRPGTVNSADVLVQARDSRLVAVLPDGGEFDLLDAFAHVLTTLVMDRWRILPERDHTPGSPLAASSWPGKPGGSHPATWPSRPRRTRPGGSCAPAASAPSTACHGSSSSPRQPSHDRCSWTSTARSTSTCSPRRPAAWRTTTSPPG</sequence>
<proteinExistence type="predicted"/>
<evidence type="ECO:0000256" key="1">
    <source>
        <dbReference type="SAM" id="MobiDB-lite"/>
    </source>
</evidence>
<reference evidence="3 4" key="2">
    <citation type="submission" date="2020-03" db="EMBL/GenBank/DDBJ databases">
        <authorList>
            <person name="Ichikawa N."/>
            <person name="Kimura A."/>
            <person name="Kitahashi Y."/>
            <person name="Uohara A."/>
        </authorList>
    </citation>
    <scope>NUCLEOTIDE SEQUENCE [LARGE SCALE GENOMIC DNA]</scope>
    <source>
        <strain evidence="3 4">NBRC 108638</strain>
    </source>
</reference>
<accession>A0A6V8LG00</accession>
<protein>
    <recommendedName>
        <fullName evidence="2">Lantibiotic dehydratase N-terminal domain-containing protein</fullName>
    </recommendedName>
</protein>
<feature type="compositionally biased region" description="Low complexity" evidence="1">
    <location>
        <begin position="662"/>
        <end position="677"/>
    </location>
</feature>
<name>A0A6V8LG00_9ACTN</name>
<organism evidence="3 4">
    <name type="scientific">Phytohabitans rumicis</name>
    <dbReference type="NCBI Taxonomy" id="1076125"/>
    <lineage>
        <taxon>Bacteria</taxon>
        <taxon>Bacillati</taxon>
        <taxon>Actinomycetota</taxon>
        <taxon>Actinomycetes</taxon>
        <taxon>Micromonosporales</taxon>
        <taxon>Micromonosporaceae</taxon>
    </lineage>
</organism>
<evidence type="ECO:0000313" key="3">
    <source>
        <dbReference type="EMBL" id="GFJ93751.1"/>
    </source>
</evidence>
<gene>
    <name evidence="3" type="ORF">Prum_073930</name>
</gene>
<feature type="domain" description="Lantibiotic dehydratase N-terminal" evidence="2">
    <location>
        <begin position="82"/>
        <end position="598"/>
    </location>
</feature>
<dbReference type="Proteomes" id="UP000482960">
    <property type="component" value="Unassembled WGS sequence"/>
</dbReference>
<dbReference type="Pfam" id="PF04738">
    <property type="entry name" value="Lant_dehydr_N"/>
    <property type="match status" value="1"/>
</dbReference>
<feature type="compositionally biased region" description="Polar residues" evidence="1">
    <location>
        <begin position="693"/>
        <end position="705"/>
    </location>
</feature>
<evidence type="ECO:0000313" key="4">
    <source>
        <dbReference type="Proteomes" id="UP000482960"/>
    </source>
</evidence>
<feature type="region of interest" description="Disordered" evidence="1">
    <location>
        <begin position="630"/>
        <end position="720"/>
    </location>
</feature>